<dbReference type="RefSeq" id="XP_007443557.1">
    <property type="nucleotide sequence ID" value="XM_007443495.1"/>
</dbReference>
<dbReference type="FunFam" id="1.20.1070.10:FF:000001">
    <property type="entry name" value="Olfactory receptor"/>
    <property type="match status" value="1"/>
</dbReference>
<keyword evidence="4 13" id="KW-0812">Transmembrane</keyword>
<evidence type="ECO:0000313" key="17">
    <source>
        <dbReference type="RefSeq" id="XP_007443557.1"/>
    </source>
</evidence>
<keyword evidence="2 14" id="KW-1003">Cell membrane</keyword>
<evidence type="ECO:0000256" key="4">
    <source>
        <dbReference type="ARBA" id="ARBA00022692"/>
    </source>
</evidence>
<evidence type="ECO:0000259" key="15">
    <source>
        <dbReference type="PROSITE" id="PS50262"/>
    </source>
</evidence>
<keyword evidence="6 14" id="KW-1133">Transmembrane helix</keyword>
<dbReference type="PRINTS" id="PR00245">
    <property type="entry name" value="OLFACTORYR"/>
</dbReference>
<evidence type="ECO:0000256" key="1">
    <source>
        <dbReference type="ARBA" id="ARBA00004651"/>
    </source>
</evidence>
<feature type="transmembrane region" description="Helical" evidence="14">
    <location>
        <begin position="98"/>
        <end position="120"/>
    </location>
</feature>
<sequence length="327" mass="37014">MTTGNKTVVTHFLILGFPSLKNLQLLLFFVGLLIYILTLSGHLIIISIVHIDRCLHTPMYFFLSNFSFLEIWYTSNIIPKILEVFLTKNKSITYTGCIAQLYFLISFGTAECFILAIMAFDRCLAICNPLRYQNLMNNKICHQLAVCSWISAFIINIPPLVAVCRLPFCGPNEINHFFCDASPLLKLSCANPHEAELFNFIVATSVIVSSFFLILVSYVLIIVTVLKIPSTTGRQKAFSTCGSHLAVVTIFYGTLMFMYVRPTSQISTSSVNFNKTVSVFYTVVTPMLNPVIYCLRNKEVKDALKRAISEKHGLIKKPSYIRRRRTN</sequence>
<evidence type="ECO:0000256" key="10">
    <source>
        <dbReference type="ARBA" id="ARBA00023170"/>
    </source>
</evidence>
<dbReference type="CDD" id="cd13954">
    <property type="entry name" value="7tmA_OR"/>
    <property type="match status" value="1"/>
</dbReference>
<protein>
    <recommendedName>
        <fullName evidence="14">Olfactory receptor</fullName>
    </recommendedName>
</protein>
<dbReference type="AlphaFoldDB" id="A0A9F2RE73"/>
<dbReference type="InterPro" id="IPR017452">
    <property type="entry name" value="GPCR_Rhodpsn_7TM"/>
</dbReference>
<dbReference type="PROSITE" id="PS50262">
    <property type="entry name" value="G_PROTEIN_RECEP_F1_2"/>
    <property type="match status" value="1"/>
</dbReference>
<dbReference type="PRINTS" id="PR00237">
    <property type="entry name" value="GPCRRHODOPSN"/>
</dbReference>
<feature type="transmembrane region" description="Helical" evidence="14">
    <location>
        <begin position="200"/>
        <end position="226"/>
    </location>
</feature>
<dbReference type="OMA" id="YQNLMNN"/>
<keyword evidence="3 14" id="KW-0716">Sensory transduction</keyword>
<dbReference type="GO" id="GO:0004984">
    <property type="term" value="F:olfactory receptor activity"/>
    <property type="evidence" value="ECO:0007669"/>
    <property type="project" value="InterPro"/>
</dbReference>
<dbReference type="GO" id="GO:0005886">
    <property type="term" value="C:plasma membrane"/>
    <property type="evidence" value="ECO:0007669"/>
    <property type="project" value="UniProtKB-SubCell"/>
</dbReference>
<evidence type="ECO:0000256" key="14">
    <source>
        <dbReference type="RuleBase" id="RU363047"/>
    </source>
</evidence>
<dbReference type="Pfam" id="PF13853">
    <property type="entry name" value="7tm_4"/>
    <property type="match status" value="1"/>
</dbReference>
<reference evidence="17" key="1">
    <citation type="submission" date="2025-08" db="UniProtKB">
        <authorList>
            <consortium name="RefSeq"/>
        </authorList>
    </citation>
    <scope>IDENTIFICATION</scope>
    <source>
        <tissue evidence="17">Liver</tissue>
    </source>
</reference>
<feature type="transmembrane region" description="Helical" evidence="14">
    <location>
        <begin position="140"/>
        <end position="161"/>
    </location>
</feature>
<feature type="transmembrane region" description="Helical" evidence="14">
    <location>
        <begin position="25"/>
        <end position="48"/>
    </location>
</feature>
<evidence type="ECO:0000256" key="6">
    <source>
        <dbReference type="ARBA" id="ARBA00022989"/>
    </source>
</evidence>
<dbReference type="GeneID" id="103065691"/>
<evidence type="ECO:0000256" key="12">
    <source>
        <dbReference type="ARBA" id="ARBA00023224"/>
    </source>
</evidence>
<evidence type="ECO:0000256" key="8">
    <source>
        <dbReference type="ARBA" id="ARBA00023136"/>
    </source>
</evidence>
<dbReference type="PANTHER" id="PTHR24242">
    <property type="entry name" value="G-PROTEIN COUPLED RECEPTOR"/>
    <property type="match status" value="1"/>
</dbReference>
<feature type="transmembrane region" description="Helical" evidence="14">
    <location>
        <begin position="238"/>
        <end position="259"/>
    </location>
</feature>
<evidence type="ECO:0000256" key="5">
    <source>
        <dbReference type="ARBA" id="ARBA00022725"/>
    </source>
</evidence>
<dbReference type="SUPFAM" id="SSF81321">
    <property type="entry name" value="Family A G protein-coupled receptor-like"/>
    <property type="match status" value="1"/>
</dbReference>
<keyword evidence="8 14" id="KW-0472">Membrane</keyword>
<organism evidence="16 17">
    <name type="scientific">Python bivittatus</name>
    <name type="common">Burmese python</name>
    <name type="synonym">Python molurus bivittatus</name>
    <dbReference type="NCBI Taxonomy" id="176946"/>
    <lineage>
        <taxon>Eukaryota</taxon>
        <taxon>Metazoa</taxon>
        <taxon>Chordata</taxon>
        <taxon>Craniata</taxon>
        <taxon>Vertebrata</taxon>
        <taxon>Euteleostomi</taxon>
        <taxon>Lepidosauria</taxon>
        <taxon>Squamata</taxon>
        <taxon>Bifurcata</taxon>
        <taxon>Unidentata</taxon>
        <taxon>Episquamata</taxon>
        <taxon>Toxicofera</taxon>
        <taxon>Serpentes</taxon>
        <taxon>Henophidia</taxon>
        <taxon>Pythonidae</taxon>
        <taxon>Python</taxon>
    </lineage>
</organism>
<keyword evidence="5 14" id="KW-0552">Olfaction</keyword>
<keyword evidence="16" id="KW-1185">Reference proteome</keyword>
<dbReference type="GO" id="GO:0004930">
    <property type="term" value="F:G protein-coupled receptor activity"/>
    <property type="evidence" value="ECO:0007669"/>
    <property type="project" value="UniProtKB-KW"/>
</dbReference>
<evidence type="ECO:0000256" key="3">
    <source>
        <dbReference type="ARBA" id="ARBA00022606"/>
    </source>
</evidence>
<dbReference type="KEGG" id="pbi:103065691"/>
<dbReference type="OrthoDB" id="9444602at2759"/>
<dbReference type="InterPro" id="IPR000725">
    <property type="entry name" value="Olfact_rcpt"/>
</dbReference>
<keyword evidence="11" id="KW-0325">Glycoprotein</keyword>
<keyword evidence="9" id="KW-1015">Disulfide bond</keyword>
<evidence type="ECO:0000256" key="13">
    <source>
        <dbReference type="RuleBase" id="RU000688"/>
    </source>
</evidence>
<proteinExistence type="inferred from homology"/>
<dbReference type="Gene3D" id="1.20.1070.10">
    <property type="entry name" value="Rhodopsin 7-helix transmembrane proteins"/>
    <property type="match status" value="1"/>
</dbReference>
<keyword evidence="7 13" id="KW-0297">G-protein coupled receptor</keyword>
<dbReference type="PROSITE" id="PS00237">
    <property type="entry name" value="G_PROTEIN_RECEP_F1_1"/>
    <property type="match status" value="1"/>
</dbReference>
<evidence type="ECO:0000256" key="11">
    <source>
        <dbReference type="ARBA" id="ARBA00023180"/>
    </source>
</evidence>
<evidence type="ECO:0000256" key="7">
    <source>
        <dbReference type="ARBA" id="ARBA00023040"/>
    </source>
</evidence>
<feature type="domain" description="G-protein coupled receptors family 1 profile" evidence="15">
    <location>
        <begin position="41"/>
        <end position="293"/>
    </location>
</feature>
<comment type="similarity">
    <text evidence="13">Belongs to the G-protein coupled receptor 1 family.</text>
</comment>
<gene>
    <name evidence="17" type="primary">LOC103065691</name>
</gene>
<comment type="subcellular location">
    <subcellularLocation>
        <location evidence="1 14">Cell membrane</location>
        <topology evidence="1 14">Multi-pass membrane protein</topology>
    </subcellularLocation>
</comment>
<dbReference type="Proteomes" id="UP000695026">
    <property type="component" value="Unplaced"/>
</dbReference>
<dbReference type="InterPro" id="IPR000276">
    <property type="entry name" value="GPCR_Rhodpsn"/>
</dbReference>
<keyword evidence="12 13" id="KW-0807">Transducer</keyword>
<feature type="transmembrane region" description="Helical" evidence="14">
    <location>
        <begin position="279"/>
        <end position="296"/>
    </location>
</feature>
<dbReference type="PANTHER" id="PTHR24242:SF359">
    <property type="entry name" value="ODORANT RECEPTOR-RELATED"/>
    <property type="match status" value="1"/>
</dbReference>
<evidence type="ECO:0000256" key="2">
    <source>
        <dbReference type="ARBA" id="ARBA00022475"/>
    </source>
</evidence>
<accession>A0A9F2RE73</accession>
<keyword evidence="10 13" id="KW-0675">Receptor</keyword>
<feature type="transmembrane region" description="Helical" evidence="14">
    <location>
        <begin position="60"/>
        <end position="78"/>
    </location>
</feature>
<evidence type="ECO:0000256" key="9">
    <source>
        <dbReference type="ARBA" id="ARBA00023157"/>
    </source>
</evidence>
<name>A0A9F2RE73_PYTBI</name>
<evidence type="ECO:0000313" key="16">
    <source>
        <dbReference type="Proteomes" id="UP000695026"/>
    </source>
</evidence>
<dbReference type="InterPro" id="IPR050939">
    <property type="entry name" value="Olfactory_GPCR1"/>
</dbReference>